<feature type="transmembrane region" description="Helical" evidence="1">
    <location>
        <begin position="64"/>
        <end position="81"/>
    </location>
</feature>
<feature type="transmembrane region" description="Helical" evidence="1">
    <location>
        <begin position="24"/>
        <end position="44"/>
    </location>
</feature>
<dbReference type="AlphaFoldDB" id="A0A510V878"/>
<name>A0A510V878_9CELL</name>
<keyword evidence="1" id="KW-0472">Membrane</keyword>
<gene>
    <name evidence="2" type="ORF">CXY01_35890</name>
</gene>
<evidence type="ECO:0000313" key="3">
    <source>
        <dbReference type="Proteomes" id="UP000321118"/>
    </source>
</evidence>
<reference evidence="2 3" key="1">
    <citation type="submission" date="2019-07" db="EMBL/GenBank/DDBJ databases">
        <title>Whole genome shotgun sequence of Cellulomonas xylanilytica NBRC 101102.</title>
        <authorList>
            <person name="Hosoyama A."/>
            <person name="Uohara A."/>
            <person name="Ohji S."/>
            <person name="Ichikawa N."/>
        </authorList>
    </citation>
    <scope>NUCLEOTIDE SEQUENCE [LARGE SCALE GENOMIC DNA]</scope>
    <source>
        <strain evidence="2 3">NBRC 101102</strain>
    </source>
</reference>
<dbReference type="EMBL" id="BJUB01000013">
    <property type="protein sequence ID" value="GEK23069.1"/>
    <property type="molecule type" value="Genomic_DNA"/>
</dbReference>
<keyword evidence="1" id="KW-1133">Transmembrane helix</keyword>
<protein>
    <submittedName>
        <fullName evidence="2">Uncharacterized protein</fullName>
    </submittedName>
</protein>
<dbReference type="Proteomes" id="UP000321118">
    <property type="component" value="Unassembled WGS sequence"/>
</dbReference>
<proteinExistence type="predicted"/>
<feature type="transmembrane region" description="Helical" evidence="1">
    <location>
        <begin position="113"/>
        <end position="140"/>
    </location>
</feature>
<evidence type="ECO:0000313" key="2">
    <source>
        <dbReference type="EMBL" id="GEK23069.1"/>
    </source>
</evidence>
<sequence length="148" mass="15037">MTSSTGGPEQSLPGGAAPRGRASAAWRTALVAVLSAACWFAWFGWDTTYQVDPATGVASGPYEAWQVLGCVLSLAAVVVLGSLVLGPWWTVLTATVAFTTAFSVTASSDETGLWGVGAVLVAFGVAAGSTVLATVMSLVASRRRARAA</sequence>
<evidence type="ECO:0000256" key="1">
    <source>
        <dbReference type="SAM" id="Phobius"/>
    </source>
</evidence>
<accession>A0A510V878</accession>
<dbReference type="RefSeq" id="WP_246125474.1">
    <property type="nucleotide sequence ID" value="NZ_BJUB01000013.1"/>
</dbReference>
<organism evidence="2 3">
    <name type="scientific">Cellulomonas xylanilytica</name>
    <dbReference type="NCBI Taxonomy" id="233583"/>
    <lineage>
        <taxon>Bacteria</taxon>
        <taxon>Bacillati</taxon>
        <taxon>Actinomycetota</taxon>
        <taxon>Actinomycetes</taxon>
        <taxon>Micrococcales</taxon>
        <taxon>Cellulomonadaceae</taxon>
        <taxon>Cellulomonas</taxon>
    </lineage>
</organism>
<keyword evidence="1" id="KW-0812">Transmembrane</keyword>
<comment type="caution">
    <text evidence="2">The sequence shown here is derived from an EMBL/GenBank/DDBJ whole genome shotgun (WGS) entry which is preliminary data.</text>
</comment>
<feature type="transmembrane region" description="Helical" evidence="1">
    <location>
        <begin position="88"/>
        <end position="107"/>
    </location>
</feature>
<keyword evidence="3" id="KW-1185">Reference proteome</keyword>